<evidence type="ECO:0000256" key="2">
    <source>
        <dbReference type="ARBA" id="ARBA00022763"/>
    </source>
</evidence>
<name>A0A524RM54_9CHRO</name>
<dbReference type="Pfam" id="PF14520">
    <property type="entry name" value="HHH_5"/>
    <property type="match status" value="1"/>
</dbReference>
<dbReference type="HAMAP" id="MF_00203">
    <property type="entry name" value="UvrC"/>
    <property type="match status" value="1"/>
</dbReference>
<dbReference type="InterPro" id="IPR010994">
    <property type="entry name" value="RuvA_2-like"/>
</dbReference>
<dbReference type="EMBL" id="SRMO01000087">
    <property type="protein sequence ID" value="TGG90574.1"/>
    <property type="molecule type" value="Genomic_DNA"/>
</dbReference>
<evidence type="ECO:0000256" key="5">
    <source>
        <dbReference type="ARBA" id="ARBA00023204"/>
    </source>
</evidence>
<dbReference type="InterPro" id="IPR050066">
    <property type="entry name" value="UvrABC_protein_C"/>
</dbReference>
<reference evidence="11 12" key="1">
    <citation type="journal article" date="2019" name="mSystems">
        <title>Life at home and on the roam: Genomic adaptions reflect the dual lifestyle of an intracellular, facultative symbiont.</title>
        <authorList>
            <person name="Burgsdorf I."/>
        </authorList>
    </citation>
    <scope>NUCLEOTIDE SEQUENCE [LARGE SCALE GENOMIC DNA]</scope>
    <source>
        <strain evidence="11">277cV</strain>
    </source>
</reference>
<dbReference type="InterPro" id="IPR035901">
    <property type="entry name" value="GIY-YIG_endonuc_sf"/>
</dbReference>
<dbReference type="GO" id="GO:0009380">
    <property type="term" value="C:excinuclease repair complex"/>
    <property type="evidence" value="ECO:0007669"/>
    <property type="project" value="InterPro"/>
</dbReference>
<dbReference type="PROSITE" id="PS50151">
    <property type="entry name" value="UVR"/>
    <property type="match status" value="1"/>
</dbReference>
<dbReference type="Pfam" id="PF08459">
    <property type="entry name" value="UvrC_RNaseH_dom"/>
    <property type="match status" value="1"/>
</dbReference>
<evidence type="ECO:0000313" key="12">
    <source>
        <dbReference type="Proteomes" id="UP000317990"/>
    </source>
</evidence>
<dbReference type="Pfam" id="PF22920">
    <property type="entry name" value="UvrC_RNaseH"/>
    <property type="match status" value="1"/>
</dbReference>
<feature type="domain" description="GIY-YIG" evidence="9">
    <location>
        <begin position="50"/>
        <end position="129"/>
    </location>
</feature>
<protein>
    <recommendedName>
        <fullName evidence="6">UvrABC system protein C</fullName>
        <shortName evidence="6">Protein UvrC</shortName>
    </recommendedName>
    <alternativeName>
        <fullName evidence="6">Excinuclease ABC subunit C</fullName>
    </alternativeName>
</protein>
<dbReference type="Gene3D" id="3.30.420.340">
    <property type="entry name" value="UvrC, RNAse H endonuclease domain"/>
    <property type="match status" value="1"/>
</dbReference>
<feature type="domain" description="UvrC family homology region profile" evidence="10">
    <location>
        <begin position="292"/>
        <end position="542"/>
    </location>
</feature>
<dbReference type="SUPFAM" id="SSF46600">
    <property type="entry name" value="C-terminal UvrC-binding domain of UvrB"/>
    <property type="match status" value="1"/>
</dbReference>
<comment type="function">
    <text evidence="6">The UvrABC repair system catalyzes the recognition and processing of DNA lesions. UvrC both incises the 5' and 3' sides of the lesion. The N-terminal half is responsible for the 3' incision and the C-terminal half is responsible for the 5' incision.</text>
</comment>
<evidence type="ECO:0000313" key="11">
    <source>
        <dbReference type="EMBL" id="TGG90574.1"/>
    </source>
</evidence>
<dbReference type="GO" id="GO:0009432">
    <property type="term" value="P:SOS response"/>
    <property type="evidence" value="ECO:0007669"/>
    <property type="project" value="UniProtKB-UniRule"/>
</dbReference>
<evidence type="ECO:0000259" key="8">
    <source>
        <dbReference type="PROSITE" id="PS50151"/>
    </source>
</evidence>
<dbReference type="PANTHER" id="PTHR30562:SF1">
    <property type="entry name" value="UVRABC SYSTEM PROTEIN C"/>
    <property type="match status" value="1"/>
</dbReference>
<dbReference type="InterPro" id="IPR004791">
    <property type="entry name" value="UvrC"/>
</dbReference>
<dbReference type="SUPFAM" id="SSF82771">
    <property type="entry name" value="GIY-YIG endonuclease"/>
    <property type="match status" value="1"/>
</dbReference>
<dbReference type="InterPro" id="IPR036876">
    <property type="entry name" value="UVR_dom_sf"/>
</dbReference>
<keyword evidence="3 6" id="KW-0228">DNA excision</keyword>
<dbReference type="InterPro" id="IPR047296">
    <property type="entry name" value="GIY-YIG_UvrC_Cho"/>
</dbReference>
<evidence type="ECO:0000256" key="4">
    <source>
        <dbReference type="ARBA" id="ARBA00022881"/>
    </source>
</evidence>
<keyword evidence="6" id="KW-0742">SOS response</keyword>
<dbReference type="GO" id="GO:0005737">
    <property type="term" value="C:cytoplasm"/>
    <property type="evidence" value="ECO:0007669"/>
    <property type="project" value="UniProtKB-SubCell"/>
</dbReference>
<dbReference type="SMART" id="SM00465">
    <property type="entry name" value="GIYc"/>
    <property type="match status" value="1"/>
</dbReference>
<keyword evidence="4 6" id="KW-0267">Excision nuclease</keyword>
<dbReference type="Gene3D" id="1.10.150.20">
    <property type="entry name" value="5' to 3' exonuclease, C-terminal subdomain"/>
    <property type="match status" value="1"/>
</dbReference>
<comment type="subunit">
    <text evidence="6">Interacts with UvrB in an incision complex.</text>
</comment>
<dbReference type="SUPFAM" id="SSF47781">
    <property type="entry name" value="RuvA domain 2-like"/>
    <property type="match status" value="1"/>
</dbReference>
<comment type="caution">
    <text evidence="11">The sequence shown here is derived from an EMBL/GenBank/DDBJ whole genome shotgun (WGS) entry which is preliminary data.</text>
</comment>
<dbReference type="AlphaFoldDB" id="A0A524RM54"/>
<proteinExistence type="inferred from homology"/>
<dbReference type="FunFam" id="3.40.1440.10:FF:000001">
    <property type="entry name" value="UvrABC system protein C"/>
    <property type="match status" value="1"/>
</dbReference>
<dbReference type="Pfam" id="PF02151">
    <property type="entry name" value="UVR"/>
    <property type="match status" value="1"/>
</dbReference>
<dbReference type="Gene3D" id="3.40.1440.10">
    <property type="entry name" value="GIY-YIG endonuclease"/>
    <property type="match status" value="1"/>
</dbReference>
<accession>A0A524RM54</accession>
<evidence type="ECO:0000256" key="7">
    <source>
        <dbReference type="SAM" id="MobiDB-lite"/>
    </source>
</evidence>
<dbReference type="NCBIfam" id="TIGR00194">
    <property type="entry name" value="uvrC"/>
    <property type="match status" value="1"/>
</dbReference>
<evidence type="ECO:0000256" key="1">
    <source>
        <dbReference type="ARBA" id="ARBA00022490"/>
    </source>
</evidence>
<dbReference type="GO" id="GO:0006289">
    <property type="term" value="P:nucleotide-excision repair"/>
    <property type="evidence" value="ECO:0007669"/>
    <property type="project" value="UniProtKB-UniRule"/>
</dbReference>
<dbReference type="CDD" id="cd10434">
    <property type="entry name" value="GIY-YIG_UvrC_Cho"/>
    <property type="match status" value="1"/>
</dbReference>
<dbReference type="PROSITE" id="PS50165">
    <property type="entry name" value="UVRC"/>
    <property type="match status" value="1"/>
</dbReference>
<evidence type="ECO:0000259" key="10">
    <source>
        <dbReference type="PROSITE" id="PS50165"/>
    </source>
</evidence>
<dbReference type="PANTHER" id="PTHR30562">
    <property type="entry name" value="UVRC/OXIDOREDUCTASE"/>
    <property type="match status" value="1"/>
</dbReference>
<feature type="domain" description="UVR" evidence="8">
    <location>
        <begin position="239"/>
        <end position="274"/>
    </location>
</feature>
<feature type="region of interest" description="Disordered" evidence="7">
    <location>
        <begin position="669"/>
        <end position="718"/>
    </location>
</feature>
<dbReference type="PROSITE" id="PS50164">
    <property type="entry name" value="GIY_YIG"/>
    <property type="match status" value="1"/>
</dbReference>
<dbReference type="Proteomes" id="UP000317990">
    <property type="component" value="Unassembled WGS sequence"/>
</dbReference>
<organism evidence="11 12">
    <name type="scientific">Aphanocapsa feldmannii 277cV</name>
    <dbReference type="NCBI Taxonomy" id="2507553"/>
    <lineage>
        <taxon>Bacteria</taxon>
        <taxon>Bacillati</taxon>
        <taxon>Cyanobacteriota</taxon>
        <taxon>Cyanophyceae</taxon>
        <taxon>Oscillatoriophycideae</taxon>
        <taxon>Chroococcales</taxon>
        <taxon>Microcystaceae</taxon>
        <taxon>Aphanocapsa</taxon>
    </lineage>
</organism>
<comment type="similarity">
    <text evidence="6">Belongs to the UvrC family.</text>
</comment>
<dbReference type="InterPro" id="IPR038476">
    <property type="entry name" value="UvrC_RNase_H_dom_sf"/>
</dbReference>
<gene>
    <name evidence="6 11" type="primary">uvrC</name>
    <name evidence="11" type="ORF">ERJ67_10455</name>
</gene>
<sequence length="718" mass="80573">MRSTSPAPVGTMAVEAEAASVALSASPAALQHPLVNDPERLAERLQELPNEPGCYLLRGREANILYIGKSKVLRQRVRSYFRDSHMLNPRILLMVRQVYEIEFIVTDTEAEALALESNLIKAQQPHFNILLKDDKKYPYLCITWGEDYPRIFITRRRRLRNPRDRFYGPYVDVGLLRRTLSLVKRVFPLRQRPRPLYRDRTCLNYDIGRCPGVCQEKISSEAYHCILRQVAMVFQGRNDELLRQLEARMVRHAERLDFEQAAAARDQLQGLRVLTADQKMILPDSTVSRDAIALAANDRLACVQLFQLRAGKLVGRLGYTADASAASAGGILQRVLEEHYSQVDPVEVPADILVQHPLPQAELLLEWLSERCERPVRLQIPQRRQKANLIGLVERNAEFELASAQRGAEAHQLALEDLAQLVDLDSAPRRIEAYDISHIQGSDAVASQVVFVDGLPARQHYRHYRIRSSSIRAGHSDDFMAMAEIMRRRFRRWATARADGADLTALRSSGASMLQPDALADWPDLVLIDGGKGQLSAVMEALRELDLADELRVCSLAKQREEIFLPGEGQPLDSDPDQLGVKVLRRLRDEAHRFAVSFHRQRRGERMTRSRLANIPGIGPKRLRKLLARFRSLDAIQMASTDEIAKVEGIGPELARQVWTCLHPAPEQDWIADPDHAGAADWQPSTWDSSGDGALPTPAGAFSSLHEPSGPGGLGAKG</sequence>
<dbReference type="Gene3D" id="4.10.860.10">
    <property type="entry name" value="UVR domain"/>
    <property type="match status" value="1"/>
</dbReference>
<dbReference type="InterPro" id="IPR000305">
    <property type="entry name" value="GIY-YIG_endonuc"/>
</dbReference>
<evidence type="ECO:0000256" key="3">
    <source>
        <dbReference type="ARBA" id="ARBA00022769"/>
    </source>
</evidence>
<evidence type="ECO:0000259" key="9">
    <source>
        <dbReference type="PROSITE" id="PS50164"/>
    </source>
</evidence>
<dbReference type="Pfam" id="PF01541">
    <property type="entry name" value="GIY-YIG"/>
    <property type="match status" value="1"/>
</dbReference>
<dbReference type="GO" id="GO:0003677">
    <property type="term" value="F:DNA binding"/>
    <property type="evidence" value="ECO:0007669"/>
    <property type="project" value="UniProtKB-UniRule"/>
</dbReference>
<dbReference type="GO" id="GO:0009381">
    <property type="term" value="F:excinuclease ABC activity"/>
    <property type="evidence" value="ECO:0007669"/>
    <property type="project" value="UniProtKB-UniRule"/>
</dbReference>
<evidence type="ECO:0000256" key="6">
    <source>
        <dbReference type="HAMAP-Rule" id="MF_00203"/>
    </source>
</evidence>
<keyword evidence="2 6" id="KW-0227">DNA damage</keyword>
<dbReference type="InterPro" id="IPR001943">
    <property type="entry name" value="UVR_dom"/>
</dbReference>
<dbReference type="InterPro" id="IPR001162">
    <property type="entry name" value="UvrC_RNase_H_dom"/>
</dbReference>
<keyword evidence="1 6" id="KW-0963">Cytoplasm</keyword>
<keyword evidence="5 6" id="KW-0234">DNA repair</keyword>
<dbReference type="NCBIfam" id="NF001824">
    <property type="entry name" value="PRK00558.1-5"/>
    <property type="match status" value="1"/>
</dbReference>
<comment type="subcellular location">
    <subcellularLocation>
        <location evidence="6">Cytoplasm</location>
    </subcellularLocation>
</comment>